<sequence>MSKFKVGDIVPYRNTRGNIKKAEITSFETVDNGKVWFHGIDTDTKAKVWYPVHISEKLTEHPIKI</sequence>
<name>A0AAW4ZDZ1_BACT4</name>
<dbReference type="Proteomes" id="UP001200544">
    <property type="component" value="Unassembled WGS sequence"/>
</dbReference>
<gene>
    <name evidence="1" type="ORF">K0H07_23730</name>
</gene>
<dbReference type="EMBL" id="JAHYQA010000021">
    <property type="protein sequence ID" value="MCE9240155.1"/>
    <property type="molecule type" value="Genomic_DNA"/>
</dbReference>
<protein>
    <submittedName>
        <fullName evidence="1">Uncharacterized protein</fullName>
    </submittedName>
</protein>
<evidence type="ECO:0000313" key="2">
    <source>
        <dbReference type="Proteomes" id="UP001200544"/>
    </source>
</evidence>
<organism evidence="1 2">
    <name type="scientific">Bacteroides thetaiotaomicron</name>
    <dbReference type="NCBI Taxonomy" id="818"/>
    <lineage>
        <taxon>Bacteria</taxon>
        <taxon>Pseudomonadati</taxon>
        <taxon>Bacteroidota</taxon>
        <taxon>Bacteroidia</taxon>
        <taxon>Bacteroidales</taxon>
        <taxon>Bacteroidaceae</taxon>
        <taxon>Bacteroides</taxon>
    </lineage>
</organism>
<dbReference type="RefSeq" id="WP_234129256.1">
    <property type="nucleotide sequence ID" value="NZ_JAHYQA010000021.1"/>
</dbReference>
<evidence type="ECO:0000313" key="1">
    <source>
        <dbReference type="EMBL" id="MCE9240155.1"/>
    </source>
</evidence>
<comment type="caution">
    <text evidence="1">The sequence shown here is derived from an EMBL/GenBank/DDBJ whole genome shotgun (WGS) entry which is preliminary data.</text>
</comment>
<dbReference type="AlphaFoldDB" id="A0AAW4ZDZ1"/>
<proteinExistence type="predicted"/>
<accession>A0AAW4ZDZ1</accession>
<reference evidence="1" key="1">
    <citation type="submission" date="2021-07" db="EMBL/GenBank/DDBJ databases">
        <title>Comparative genomics of Bacteroides fragilis group isolates reveals species-dependent resistance mechanisms and validates clinical tools for resistance prediction.</title>
        <authorList>
            <person name="Wallace M.J."/>
            <person name="Jean S."/>
            <person name="Wallace M.A."/>
            <person name="Carey-Ann B.D."/>
            <person name="Dantas G."/>
        </authorList>
    </citation>
    <scope>NUCLEOTIDE SEQUENCE</scope>
    <source>
        <strain evidence="1">BJH_160</strain>
    </source>
</reference>